<evidence type="ECO:0000313" key="2">
    <source>
        <dbReference type="EMBL" id="TXS91972.1"/>
    </source>
</evidence>
<proteinExistence type="predicted"/>
<gene>
    <name evidence="2" type="ORF">FV139_14700</name>
</gene>
<sequence>MLDRRELLGLSTVGVAAAVGMGSMLKSKSVLAAEAAQLAADGGLRGADGRHVRLGELDVESRQDYTKGYRVLNRRSYRQVSEDMFERLIQREGVDPTSKISIDELRALVDLDPNIGLMHKSWLANQRVTWKNLQDHYHQNADFYLSQMEAADKSGPGSLELLASQSALPDHVKHEIHIQPGGYVGDPFAGHLYHYGTNSFWFGTRGHNEQDEIHREVAHRMPLPKDGKVRRILDYGTGVGQFAMALKARFPDAEVWGLDAGGPMVRYSHMRANNLGIPVNFIQSVAEQTQFPDGYFDMVTSFIAHHEMPAQVTRQVVAEVERITRPGGVYYPLDFISGGTTSTPRGMFGRWYDHRWNNEVWSMEYHSIDFTAEIAKRDFRQVKDAQAAMRGFGIRHFERV</sequence>
<keyword evidence="2" id="KW-0489">Methyltransferase</keyword>
<dbReference type="EMBL" id="VRZA01000005">
    <property type="protein sequence ID" value="TXS91972.1"/>
    <property type="molecule type" value="Genomic_DNA"/>
</dbReference>
<dbReference type="InterPro" id="IPR006311">
    <property type="entry name" value="TAT_signal"/>
</dbReference>
<reference evidence="2 3" key="1">
    <citation type="submission" date="2019-08" db="EMBL/GenBank/DDBJ databases">
        <title>Parahaliea maris sp. nov., isolated from the surface seawater.</title>
        <authorList>
            <person name="Liu Y."/>
        </authorList>
    </citation>
    <scope>NUCLEOTIDE SEQUENCE [LARGE SCALE GENOMIC DNA]</scope>
    <source>
        <strain evidence="2 3">HSLHS9</strain>
    </source>
</reference>
<dbReference type="InterPro" id="IPR041698">
    <property type="entry name" value="Methyltransf_25"/>
</dbReference>
<dbReference type="GO" id="GO:0032259">
    <property type="term" value="P:methylation"/>
    <property type="evidence" value="ECO:0007669"/>
    <property type="project" value="UniProtKB-KW"/>
</dbReference>
<feature type="domain" description="Methyltransferase" evidence="1">
    <location>
        <begin position="232"/>
        <end position="328"/>
    </location>
</feature>
<comment type="caution">
    <text evidence="2">The sequence shown here is derived from an EMBL/GenBank/DDBJ whole genome shotgun (WGS) entry which is preliminary data.</text>
</comment>
<dbReference type="RefSeq" id="WP_148069211.1">
    <property type="nucleotide sequence ID" value="NZ_VRZA01000005.1"/>
</dbReference>
<evidence type="ECO:0000259" key="1">
    <source>
        <dbReference type="Pfam" id="PF13649"/>
    </source>
</evidence>
<accession>A0A5C8ZWJ5</accession>
<dbReference type="InterPro" id="IPR029063">
    <property type="entry name" value="SAM-dependent_MTases_sf"/>
</dbReference>
<dbReference type="CDD" id="cd02440">
    <property type="entry name" value="AdoMet_MTases"/>
    <property type="match status" value="1"/>
</dbReference>
<keyword evidence="2" id="KW-0808">Transferase</keyword>
<dbReference type="SUPFAM" id="SSF53335">
    <property type="entry name" value="S-adenosyl-L-methionine-dependent methyltransferases"/>
    <property type="match status" value="1"/>
</dbReference>
<keyword evidence="3" id="KW-1185">Reference proteome</keyword>
<dbReference type="Pfam" id="PF13649">
    <property type="entry name" value="Methyltransf_25"/>
    <property type="match status" value="1"/>
</dbReference>
<dbReference type="AlphaFoldDB" id="A0A5C8ZWJ5"/>
<dbReference type="PANTHER" id="PTHR43591">
    <property type="entry name" value="METHYLTRANSFERASE"/>
    <property type="match status" value="1"/>
</dbReference>
<name>A0A5C8ZWJ5_9GAMM</name>
<dbReference type="PROSITE" id="PS51318">
    <property type="entry name" value="TAT"/>
    <property type="match status" value="1"/>
</dbReference>
<dbReference type="Gene3D" id="3.40.50.150">
    <property type="entry name" value="Vaccinia Virus protein VP39"/>
    <property type="match status" value="1"/>
</dbReference>
<dbReference type="Proteomes" id="UP000321039">
    <property type="component" value="Unassembled WGS sequence"/>
</dbReference>
<dbReference type="GO" id="GO:0008168">
    <property type="term" value="F:methyltransferase activity"/>
    <property type="evidence" value="ECO:0007669"/>
    <property type="project" value="UniProtKB-KW"/>
</dbReference>
<organism evidence="2 3">
    <name type="scientific">Parahaliea maris</name>
    <dbReference type="NCBI Taxonomy" id="2716870"/>
    <lineage>
        <taxon>Bacteria</taxon>
        <taxon>Pseudomonadati</taxon>
        <taxon>Pseudomonadota</taxon>
        <taxon>Gammaproteobacteria</taxon>
        <taxon>Cellvibrionales</taxon>
        <taxon>Halieaceae</taxon>
        <taxon>Parahaliea</taxon>
    </lineage>
</organism>
<protein>
    <submittedName>
        <fullName evidence="2">Class I SAM-dependent methyltransferase</fullName>
    </submittedName>
</protein>
<evidence type="ECO:0000313" key="3">
    <source>
        <dbReference type="Proteomes" id="UP000321039"/>
    </source>
</evidence>